<name>A0ABY7DXY6_MYAAR</name>
<gene>
    <name evidence="2" type="ORF">MAR_008051</name>
</gene>
<protein>
    <recommendedName>
        <fullName evidence="1">Mutator-like transposase domain-containing protein</fullName>
    </recommendedName>
</protein>
<proteinExistence type="predicted"/>
<organism evidence="2 3">
    <name type="scientific">Mya arenaria</name>
    <name type="common">Soft-shell clam</name>
    <dbReference type="NCBI Taxonomy" id="6604"/>
    <lineage>
        <taxon>Eukaryota</taxon>
        <taxon>Metazoa</taxon>
        <taxon>Spiralia</taxon>
        <taxon>Lophotrochozoa</taxon>
        <taxon>Mollusca</taxon>
        <taxon>Bivalvia</taxon>
        <taxon>Autobranchia</taxon>
        <taxon>Heteroconchia</taxon>
        <taxon>Euheterodonta</taxon>
        <taxon>Imparidentia</taxon>
        <taxon>Neoheterodontei</taxon>
        <taxon>Myida</taxon>
        <taxon>Myoidea</taxon>
        <taxon>Myidae</taxon>
        <taxon>Mya</taxon>
    </lineage>
</organism>
<dbReference type="EMBL" id="CP111015">
    <property type="protein sequence ID" value="WAR01493.1"/>
    <property type="molecule type" value="Genomic_DNA"/>
</dbReference>
<evidence type="ECO:0000313" key="2">
    <source>
        <dbReference type="EMBL" id="WAR01493.1"/>
    </source>
</evidence>
<keyword evidence="3" id="KW-1185">Reference proteome</keyword>
<sequence length="145" mass="16428">MKLCFLVLKIQGKWWYNVFQNEMKKVGNEEREKAIMRNDMHEGVHALTVVCDGGWSKRTQKHTYNALGGVDVIFGADSKKLLHIGIRNKQCIICSAAANNNVDSKNMIVTETGEAHPRVWKGFLQAEKVYGVRYIRIIADCDSSV</sequence>
<dbReference type="InterPro" id="IPR049012">
    <property type="entry name" value="Mutator_transp_dom"/>
</dbReference>
<evidence type="ECO:0000259" key="1">
    <source>
        <dbReference type="Pfam" id="PF20700"/>
    </source>
</evidence>
<reference evidence="2" key="1">
    <citation type="submission" date="2022-11" db="EMBL/GenBank/DDBJ databases">
        <title>Centuries of genome instability and evolution in soft-shell clam transmissible cancer (bioRxiv).</title>
        <authorList>
            <person name="Hart S.F.M."/>
            <person name="Yonemitsu M.A."/>
            <person name="Giersch R.M."/>
            <person name="Beal B.F."/>
            <person name="Arriagada G."/>
            <person name="Davis B.W."/>
            <person name="Ostrander E.A."/>
            <person name="Goff S.P."/>
            <person name="Metzger M.J."/>
        </authorList>
    </citation>
    <scope>NUCLEOTIDE SEQUENCE</scope>
    <source>
        <strain evidence="2">MELC-2E11</strain>
        <tissue evidence="2">Siphon/mantle</tissue>
    </source>
</reference>
<evidence type="ECO:0000313" key="3">
    <source>
        <dbReference type="Proteomes" id="UP001164746"/>
    </source>
</evidence>
<dbReference type="Pfam" id="PF20700">
    <property type="entry name" value="Mutator"/>
    <property type="match status" value="1"/>
</dbReference>
<feature type="domain" description="Mutator-like transposase" evidence="1">
    <location>
        <begin position="13"/>
        <end position="145"/>
    </location>
</feature>
<accession>A0ABY7DXY6</accession>
<dbReference type="Proteomes" id="UP001164746">
    <property type="component" value="Chromosome 4"/>
</dbReference>